<dbReference type="PANTHER" id="PTHR36118">
    <property type="entry name" value="ION-TRANSLOCATING OXIDOREDUCTASE COMPLEX SUBUNIT G"/>
    <property type="match status" value="1"/>
</dbReference>
<name>A0ABT2PSZ2_9MOLU</name>
<protein>
    <recommendedName>
        <fullName evidence="6">FMN-binding domain-containing protein</fullName>
    </recommendedName>
</protein>
<evidence type="ECO:0000256" key="4">
    <source>
        <dbReference type="ARBA" id="ARBA00022643"/>
    </source>
</evidence>
<dbReference type="Pfam" id="PF04205">
    <property type="entry name" value="FMN_bind"/>
    <property type="match status" value="1"/>
</dbReference>
<sequence>MKIFKTALVLTLIGIVCGILIGLSHQITDPIIQENLRKKELKAFSSLYPDLDEANKIEDLTQGSIFEAFEIVENGTVVGYVYKGFHNNSYSSSVEALVGINVDGTFAGVELLALVQTTAAHSNVVIDNAKVFKGKNVSEIDLEKLIVLQNASNIYDTAAGASYGSQSMRTIVRDAILLFNENTPPVVSTPYSKIFGPDVTNTLDTTFTATDKVIKKEIIKNASDEVIGYAYTLSSIKNTGSSVDYHESEDWKLTLLVGIDMSNKIVGVETVESDHTNNFYSNHLAYFTSLKGVDSKTFPVDAVTGASFSRSHINELLDALKGVL</sequence>
<keyword evidence="8" id="KW-1185">Reference proteome</keyword>
<accession>A0ABT2PSZ2</accession>
<keyword evidence="4" id="KW-0288">FMN</keyword>
<organism evidence="7 8">
    <name type="scientific">Paracholeplasma vituli</name>
    <dbReference type="NCBI Taxonomy" id="69473"/>
    <lineage>
        <taxon>Bacteria</taxon>
        <taxon>Bacillati</taxon>
        <taxon>Mycoplasmatota</taxon>
        <taxon>Mollicutes</taxon>
        <taxon>Acholeplasmatales</taxon>
        <taxon>Acholeplasmataceae</taxon>
        <taxon>Paracholeplasma</taxon>
    </lineage>
</organism>
<gene>
    <name evidence="7" type="ORF">N7603_00140</name>
</gene>
<dbReference type="InterPro" id="IPR010209">
    <property type="entry name" value="Ion_transpt_RnfG/RsxG"/>
</dbReference>
<reference evidence="8" key="1">
    <citation type="submission" date="2023-07" db="EMBL/GenBank/DDBJ databases">
        <title>Novel Mycoplasma species identified in domestic and wild animals.</title>
        <authorList>
            <person name="Volokhov D.V."/>
            <person name="Furtak V.A."/>
            <person name="Zagorodnyaya T.A."/>
        </authorList>
    </citation>
    <scope>NUCLEOTIDE SEQUENCE [LARGE SCALE GENOMIC DNA]</scope>
    <source>
        <strain evidence="8">92-19</strain>
    </source>
</reference>
<comment type="caution">
    <text evidence="7">The sequence shown here is derived from an EMBL/GenBank/DDBJ whole genome shotgun (WGS) entry which is preliminary data.</text>
</comment>
<evidence type="ECO:0000256" key="3">
    <source>
        <dbReference type="ARBA" id="ARBA00022630"/>
    </source>
</evidence>
<evidence type="ECO:0000259" key="6">
    <source>
        <dbReference type="Pfam" id="PF04205"/>
    </source>
</evidence>
<evidence type="ECO:0000256" key="1">
    <source>
        <dbReference type="ARBA" id="ARBA00022448"/>
    </source>
</evidence>
<feature type="domain" description="FMN-binding" evidence="6">
    <location>
        <begin position="253"/>
        <end position="317"/>
    </location>
</feature>
<evidence type="ECO:0000313" key="7">
    <source>
        <dbReference type="EMBL" id="MCU0104068.1"/>
    </source>
</evidence>
<evidence type="ECO:0000256" key="2">
    <source>
        <dbReference type="ARBA" id="ARBA00022553"/>
    </source>
</evidence>
<evidence type="ECO:0000256" key="5">
    <source>
        <dbReference type="ARBA" id="ARBA00022982"/>
    </source>
</evidence>
<keyword evidence="3" id="KW-0285">Flavoprotein</keyword>
<dbReference type="PANTHER" id="PTHR36118:SF1">
    <property type="entry name" value="ION-TRANSLOCATING OXIDOREDUCTASE COMPLEX SUBUNIT G"/>
    <property type="match status" value="1"/>
</dbReference>
<dbReference type="Proteomes" id="UP001209076">
    <property type="component" value="Unassembled WGS sequence"/>
</dbReference>
<dbReference type="RefSeq" id="WP_262095278.1">
    <property type="nucleotide sequence ID" value="NZ_JAOEGN010000001.1"/>
</dbReference>
<keyword evidence="1" id="KW-0813">Transport</keyword>
<proteinExistence type="predicted"/>
<dbReference type="InterPro" id="IPR007329">
    <property type="entry name" value="FMN-bd"/>
</dbReference>
<keyword evidence="5" id="KW-0249">Electron transport</keyword>
<keyword evidence="2" id="KW-0597">Phosphoprotein</keyword>
<evidence type="ECO:0000313" key="8">
    <source>
        <dbReference type="Proteomes" id="UP001209076"/>
    </source>
</evidence>
<dbReference type="EMBL" id="JAOEGN010000001">
    <property type="protein sequence ID" value="MCU0104068.1"/>
    <property type="molecule type" value="Genomic_DNA"/>
</dbReference>